<evidence type="ECO:0000313" key="1">
    <source>
        <dbReference type="EMBL" id="SPF69397.1"/>
    </source>
</evidence>
<accession>A0A375I7Y5</accession>
<evidence type="ECO:0000313" key="2">
    <source>
        <dbReference type="Proteomes" id="UP000265962"/>
    </source>
</evidence>
<dbReference type="AlphaFoldDB" id="A0A375I7Y5"/>
<name>A0A375I7Y5_9ACTN</name>
<reference evidence="2" key="1">
    <citation type="submission" date="2018-02" db="EMBL/GenBank/DDBJ databases">
        <authorList>
            <person name="Hornung B."/>
        </authorList>
    </citation>
    <scope>NUCLEOTIDE SEQUENCE [LARGE SCALE GENOMIC DNA]</scope>
</reference>
<dbReference type="EMBL" id="OMOH01000012">
    <property type="protein sequence ID" value="SPF69397.1"/>
    <property type="molecule type" value="Genomic_DNA"/>
</dbReference>
<keyword evidence="2" id="KW-1185">Reference proteome</keyword>
<organism evidence="1 2">
    <name type="scientific">Propionibacterium ruminifibrarum</name>
    <dbReference type="NCBI Taxonomy" id="1962131"/>
    <lineage>
        <taxon>Bacteria</taxon>
        <taxon>Bacillati</taxon>
        <taxon>Actinomycetota</taxon>
        <taxon>Actinomycetes</taxon>
        <taxon>Propionibacteriales</taxon>
        <taxon>Propionibacteriaceae</taxon>
        <taxon>Propionibacterium</taxon>
    </lineage>
</organism>
<dbReference type="GO" id="GO:0003677">
    <property type="term" value="F:DNA binding"/>
    <property type="evidence" value="ECO:0007669"/>
    <property type="project" value="UniProtKB-KW"/>
</dbReference>
<dbReference type="RefSeq" id="WP_119716486.1">
    <property type="nucleotide sequence ID" value="NZ_OMOH01000012.1"/>
</dbReference>
<keyword evidence="1" id="KW-0238">DNA-binding</keyword>
<protein>
    <submittedName>
        <fullName evidence="1">Winged helix-turn-helix DNA-binding domain</fullName>
    </submittedName>
</protein>
<dbReference type="OrthoDB" id="9784823at2"/>
<sequence length="643" mass="68844">MNGLSLGDVARLARVRRPVVSMWLKRHKDGLPFPEQDAEGRVDADELVDWLEATGRGNNPDARAEVALHKTLTPGVPVEELEAVLTLLAARAVTGVDVVGLDRDDLLDRVEELDPDDEWLLDETERCWTPELAARADAVADAAWNDAAAYELLHGHHLARGEATRLAEPLVRLLASTAQSMLDDTGLLVDVRGSCCDVVVALAADEEHEMPGLLLVAGDLDGLRPMRRRLAVHGLSPLVARLDEDWAPPAGSVVLVRLSDASPDGLDLLDRVSLQLGEQVSLLAVGPSSLLVDPLSDTTATRRDELLRSGVVRAVVQLPAGVLRGGRGRTALWLLRGGSGQGPRGVVRVGDLSGRRFDAAVQQGLLDDLLASAEASGSHVFSVLRPVARAHLVAGRGPLVTPERVTVPVIGATPRQDAARMQQLYDSLAQVLPPFGKGFDVAVADDDVLRVERISLGAALVRRGGETLLRLRKGRRLPELASGELRRWRAEDVAAGAPSRVDRLALTGAVPDHELTEPGDVVFTVSPRPAAVVDRSGGAVVAYPARVLRVTDPQRRLSASAIAAVINARGSGDRAWRGWLVPVRAVGAGDPEEFLTHLEGWRALLEQWKAQIDELGAMVIDSALSGAVTIGARDDDRNNEEGR</sequence>
<proteinExistence type="predicted"/>
<gene>
    <name evidence="1" type="ORF">PROPJV5_2349</name>
</gene>
<dbReference type="Proteomes" id="UP000265962">
    <property type="component" value="Unassembled WGS sequence"/>
</dbReference>